<comment type="subcellular location">
    <subcellularLocation>
        <location evidence="1">Cell inner membrane</location>
        <topology evidence="1">Multi-pass membrane protein</topology>
    </subcellularLocation>
</comment>
<dbReference type="STRING" id="1936003.STSP2_01328"/>
<accession>A0A1U9NJQ8</accession>
<sequence>MASFTYKGVDRAGNSVSGTVEAADRSLAISVLTAEGTYPTELMEGAVKVSAPKAEKASASKNRKAPVLGSGRVKSKDILAVTEQLSTALSAGLPLLDALDIIRSQQVKPAMRELLGDLEKAVSSGNSLSGAMAEHSEHFSKLYVSMVRVGETGGILDETISQLATILEREEKIKTSMTNALVYPAIVLTLGIGSVIIMLTAILPKIINALGEEVLLPLPTRMLLWLSDFLIVYGWAVGLAVAGAAWFFYSWKNTEQGKHKWDAFKLRVPVLGSVLTKIAVGRFARTLGSLTGCGITILNALSVVRDIMGNEQLGGEIDEVASKVSMGESLGEPLAASGHFPPLLVQLVSLGEQTGKLDEVLLNAARTFDSEADAAITRFMAVFPALIILLLALIIFFIIAGTLLPIVTIDFGGLGV</sequence>
<dbReference type="InterPro" id="IPR018076">
    <property type="entry name" value="T2SS_GspF_dom"/>
</dbReference>
<keyword evidence="6 8" id="KW-1133">Transmembrane helix</keyword>
<keyword evidence="7 8" id="KW-0472">Membrane</keyword>
<dbReference type="Pfam" id="PF00482">
    <property type="entry name" value="T2SSF"/>
    <property type="match status" value="2"/>
</dbReference>
<feature type="domain" description="Type II secretion system protein GspF" evidence="9">
    <location>
        <begin position="283"/>
        <end position="405"/>
    </location>
</feature>
<keyword evidence="11" id="KW-1185">Reference proteome</keyword>
<comment type="similarity">
    <text evidence="2">Belongs to the GSP F family.</text>
</comment>
<dbReference type="AlphaFoldDB" id="A0A1U9NJQ8"/>
<organism evidence="10 11">
    <name type="scientific">Anaerohalosphaera lusitana</name>
    <dbReference type="NCBI Taxonomy" id="1936003"/>
    <lineage>
        <taxon>Bacteria</taxon>
        <taxon>Pseudomonadati</taxon>
        <taxon>Planctomycetota</taxon>
        <taxon>Phycisphaerae</taxon>
        <taxon>Sedimentisphaerales</taxon>
        <taxon>Anaerohalosphaeraceae</taxon>
        <taxon>Anaerohalosphaera</taxon>
    </lineage>
</organism>
<name>A0A1U9NJQ8_9BACT</name>
<dbReference type="PANTHER" id="PTHR30012:SF0">
    <property type="entry name" value="TYPE II SECRETION SYSTEM PROTEIN F-RELATED"/>
    <property type="match status" value="1"/>
</dbReference>
<reference evidence="11" key="1">
    <citation type="submission" date="2017-02" db="EMBL/GenBank/DDBJ databases">
        <title>Comparative genomics and description of representatives of a novel lineage of planctomycetes thriving in anoxic sediments.</title>
        <authorList>
            <person name="Spring S."/>
            <person name="Bunk B."/>
            <person name="Sproer C."/>
        </authorList>
    </citation>
    <scope>NUCLEOTIDE SEQUENCE [LARGE SCALE GENOMIC DNA]</scope>
    <source>
        <strain evidence="11">ST-NAGAB-D1</strain>
    </source>
</reference>
<dbReference type="InterPro" id="IPR042094">
    <property type="entry name" value="T2SS_GspF_sf"/>
</dbReference>
<proteinExistence type="inferred from homology"/>
<dbReference type="GO" id="GO:0005886">
    <property type="term" value="C:plasma membrane"/>
    <property type="evidence" value="ECO:0007669"/>
    <property type="project" value="UniProtKB-SubCell"/>
</dbReference>
<dbReference type="OrthoDB" id="9805682at2"/>
<evidence type="ECO:0000256" key="3">
    <source>
        <dbReference type="ARBA" id="ARBA00022475"/>
    </source>
</evidence>
<evidence type="ECO:0000313" key="11">
    <source>
        <dbReference type="Proteomes" id="UP000189674"/>
    </source>
</evidence>
<evidence type="ECO:0000256" key="8">
    <source>
        <dbReference type="SAM" id="Phobius"/>
    </source>
</evidence>
<feature type="domain" description="Type II secretion system protein GspF" evidence="9">
    <location>
        <begin position="82"/>
        <end position="204"/>
    </location>
</feature>
<feature type="transmembrane region" description="Helical" evidence="8">
    <location>
        <begin position="386"/>
        <end position="407"/>
    </location>
</feature>
<evidence type="ECO:0000313" key="10">
    <source>
        <dbReference type="EMBL" id="AQT68173.1"/>
    </source>
</evidence>
<evidence type="ECO:0000256" key="1">
    <source>
        <dbReference type="ARBA" id="ARBA00004429"/>
    </source>
</evidence>
<keyword evidence="5 8" id="KW-0812">Transmembrane</keyword>
<evidence type="ECO:0000256" key="6">
    <source>
        <dbReference type="ARBA" id="ARBA00022989"/>
    </source>
</evidence>
<keyword evidence="3" id="KW-1003">Cell membrane</keyword>
<dbReference type="EMBL" id="CP019791">
    <property type="protein sequence ID" value="AQT68173.1"/>
    <property type="molecule type" value="Genomic_DNA"/>
</dbReference>
<dbReference type="PRINTS" id="PR00812">
    <property type="entry name" value="BCTERIALGSPF"/>
</dbReference>
<keyword evidence="4" id="KW-0997">Cell inner membrane</keyword>
<dbReference type="Gene3D" id="1.20.81.30">
    <property type="entry name" value="Type II secretion system (T2SS), domain F"/>
    <property type="match status" value="2"/>
</dbReference>
<dbReference type="FunFam" id="1.20.81.30:FF:000001">
    <property type="entry name" value="Type II secretion system protein F"/>
    <property type="match status" value="1"/>
</dbReference>
<evidence type="ECO:0000256" key="5">
    <source>
        <dbReference type="ARBA" id="ARBA00022692"/>
    </source>
</evidence>
<feature type="transmembrane region" description="Helical" evidence="8">
    <location>
        <begin position="181"/>
        <end position="203"/>
    </location>
</feature>
<gene>
    <name evidence="10" type="primary">epsF_1</name>
    <name evidence="10" type="ORF">STSP2_01328</name>
</gene>
<feature type="transmembrane region" description="Helical" evidence="8">
    <location>
        <begin position="223"/>
        <end position="249"/>
    </location>
</feature>
<evidence type="ECO:0000256" key="7">
    <source>
        <dbReference type="ARBA" id="ARBA00023136"/>
    </source>
</evidence>
<dbReference type="Proteomes" id="UP000189674">
    <property type="component" value="Chromosome"/>
</dbReference>
<dbReference type="InterPro" id="IPR003004">
    <property type="entry name" value="GspF/PilC"/>
</dbReference>
<evidence type="ECO:0000256" key="4">
    <source>
        <dbReference type="ARBA" id="ARBA00022519"/>
    </source>
</evidence>
<dbReference type="RefSeq" id="WP_146660933.1">
    <property type="nucleotide sequence ID" value="NZ_CP019791.1"/>
</dbReference>
<evidence type="ECO:0000259" key="9">
    <source>
        <dbReference type="Pfam" id="PF00482"/>
    </source>
</evidence>
<dbReference type="PANTHER" id="PTHR30012">
    <property type="entry name" value="GENERAL SECRETION PATHWAY PROTEIN"/>
    <property type="match status" value="1"/>
</dbReference>
<dbReference type="KEGG" id="alus:STSP2_01328"/>
<protein>
    <submittedName>
        <fullName evidence="10">General secretion pathway protein F</fullName>
    </submittedName>
</protein>
<evidence type="ECO:0000256" key="2">
    <source>
        <dbReference type="ARBA" id="ARBA00005745"/>
    </source>
</evidence>